<name>R0K1T5_ANAPL</name>
<dbReference type="EMBL" id="KB742826">
    <property type="protein sequence ID" value="EOB03896.1"/>
    <property type="molecule type" value="Genomic_DNA"/>
</dbReference>
<sequence>MSPLFDLLKEGSEQQQRFNALQQLGESILTYLSKSLAPVQLSSPSQPDPVTAALTVILRFATSSNANEIHLKVDFHQRVVKSTSTVSGRQSEERCLHKLGMRFTQAPLFSTQYCGSSLITQPSGAAIPPTGTQTAPEPRSLYTGCPLYIST</sequence>
<reference evidence="2" key="1">
    <citation type="journal article" date="2013" name="Nat. Genet.">
        <title>The duck genome and transcriptome provide insight into an avian influenza virus reservoir species.</title>
        <authorList>
            <person name="Huang Y."/>
            <person name="Li Y."/>
            <person name="Burt D.W."/>
            <person name="Chen H."/>
            <person name="Zhang Y."/>
            <person name="Qian W."/>
            <person name="Kim H."/>
            <person name="Gan S."/>
            <person name="Zhao Y."/>
            <person name="Li J."/>
            <person name="Yi K."/>
            <person name="Feng H."/>
            <person name="Zhu P."/>
            <person name="Li B."/>
            <person name="Liu Q."/>
            <person name="Fairley S."/>
            <person name="Magor K.E."/>
            <person name="Du Z."/>
            <person name="Hu X."/>
            <person name="Goodman L."/>
            <person name="Tafer H."/>
            <person name="Vignal A."/>
            <person name="Lee T."/>
            <person name="Kim K.W."/>
            <person name="Sheng Z."/>
            <person name="An Y."/>
            <person name="Searle S."/>
            <person name="Herrero J."/>
            <person name="Groenen M.A."/>
            <person name="Crooijmans R.P."/>
            <person name="Faraut T."/>
            <person name="Cai Q."/>
            <person name="Webster R.G."/>
            <person name="Aldridge J.R."/>
            <person name="Warren W.C."/>
            <person name="Bartschat S."/>
            <person name="Kehr S."/>
            <person name="Marz M."/>
            <person name="Stadler P.F."/>
            <person name="Smith J."/>
            <person name="Kraus R.H."/>
            <person name="Zhao Y."/>
            <person name="Ren L."/>
            <person name="Fei J."/>
            <person name="Morisson M."/>
            <person name="Kaiser P."/>
            <person name="Griffin D.K."/>
            <person name="Rao M."/>
            <person name="Pitel F."/>
            <person name="Wang J."/>
            <person name="Li N."/>
        </authorList>
    </citation>
    <scope>NUCLEOTIDE SEQUENCE [LARGE SCALE GENOMIC DNA]</scope>
</reference>
<proteinExistence type="predicted"/>
<dbReference type="AlphaFoldDB" id="R0K1T5"/>
<dbReference type="Proteomes" id="UP000296049">
    <property type="component" value="Unassembled WGS sequence"/>
</dbReference>
<accession>R0K1T5</accession>
<keyword evidence="2" id="KW-1185">Reference proteome</keyword>
<evidence type="ECO:0000313" key="2">
    <source>
        <dbReference type="Proteomes" id="UP000296049"/>
    </source>
</evidence>
<organism evidence="1 2">
    <name type="scientific">Anas platyrhynchos</name>
    <name type="common">Mallard</name>
    <name type="synonym">Anas boschas</name>
    <dbReference type="NCBI Taxonomy" id="8839"/>
    <lineage>
        <taxon>Eukaryota</taxon>
        <taxon>Metazoa</taxon>
        <taxon>Chordata</taxon>
        <taxon>Craniata</taxon>
        <taxon>Vertebrata</taxon>
        <taxon>Euteleostomi</taxon>
        <taxon>Archelosauria</taxon>
        <taxon>Archosauria</taxon>
        <taxon>Dinosauria</taxon>
        <taxon>Saurischia</taxon>
        <taxon>Theropoda</taxon>
        <taxon>Coelurosauria</taxon>
        <taxon>Aves</taxon>
        <taxon>Neognathae</taxon>
        <taxon>Galloanserae</taxon>
        <taxon>Anseriformes</taxon>
        <taxon>Anatidae</taxon>
        <taxon>Anatinae</taxon>
        <taxon>Anas</taxon>
    </lineage>
</organism>
<gene>
    <name evidence="1" type="ORF">Anapl_09608</name>
</gene>
<evidence type="ECO:0000313" key="1">
    <source>
        <dbReference type="EMBL" id="EOB03896.1"/>
    </source>
</evidence>
<protein>
    <submittedName>
        <fullName evidence="1">Uncharacterized protein</fullName>
    </submittedName>
</protein>